<dbReference type="InterPro" id="IPR010994">
    <property type="entry name" value="RuvA_2-like"/>
</dbReference>
<dbReference type="EMBL" id="JAMQYH010000005">
    <property type="protein sequence ID" value="KAJ1688209.1"/>
    <property type="molecule type" value="Genomic_DNA"/>
</dbReference>
<dbReference type="Pfam" id="PF14520">
    <property type="entry name" value="HHH_5"/>
    <property type="match status" value="1"/>
</dbReference>
<evidence type="ECO:0000313" key="2">
    <source>
        <dbReference type="Proteomes" id="UP001151287"/>
    </source>
</evidence>
<sequence length="233" mass="26464">MDPYLPSKSCGVCMMNTSWREKQHPAFISYISSFLAANSYRLNFLPIAPDFIFNSGGVSIAFIFETCWYCENGEIVLSRVEKLKNQFKHLYVVAAVPTREQNDSFNQYYLKYSFELGRPTFVPVRDPEMGFEKIVNIAHARGACKQRDAISMMKTERARATQCLDAFLHVVTAIPGIDNHDANTLAQAFGSIEAIAKASKGSILESTDLSSDKAERIFRFFRDPKYYLSPRIH</sequence>
<dbReference type="SUPFAM" id="SSF47781">
    <property type="entry name" value="RuvA domain 2-like"/>
    <property type="match status" value="1"/>
</dbReference>
<reference evidence="1" key="1">
    <citation type="journal article" date="2022" name="Cell">
        <title>Repeat-based holocentromeres influence genome architecture and karyotype evolution.</title>
        <authorList>
            <person name="Hofstatter P.G."/>
            <person name="Thangavel G."/>
            <person name="Lux T."/>
            <person name="Neumann P."/>
            <person name="Vondrak T."/>
            <person name="Novak P."/>
            <person name="Zhang M."/>
            <person name="Costa L."/>
            <person name="Castellani M."/>
            <person name="Scott A."/>
            <person name="Toegelov H."/>
            <person name="Fuchs J."/>
            <person name="Mata-Sucre Y."/>
            <person name="Dias Y."/>
            <person name="Vanzela A.L.L."/>
            <person name="Huettel B."/>
            <person name="Almeida C.C.S."/>
            <person name="Simkova H."/>
            <person name="Souza G."/>
            <person name="Pedrosa-Harand A."/>
            <person name="Macas J."/>
            <person name="Mayer K.F.X."/>
            <person name="Houben A."/>
            <person name="Marques A."/>
        </authorList>
    </citation>
    <scope>NUCLEOTIDE SEQUENCE</scope>
    <source>
        <strain evidence="1">RhyBre1mFocal</strain>
    </source>
</reference>
<proteinExistence type="predicted"/>
<dbReference type="Proteomes" id="UP001151287">
    <property type="component" value="Unassembled WGS sequence"/>
</dbReference>
<name>A0A9Q0C6L2_9POAL</name>
<gene>
    <name evidence="1" type="ORF">LUZ63_019599</name>
</gene>
<keyword evidence="2" id="KW-1185">Reference proteome</keyword>
<comment type="caution">
    <text evidence="1">The sequence shown here is derived from an EMBL/GenBank/DDBJ whole genome shotgun (WGS) entry which is preliminary data.</text>
</comment>
<organism evidence="1 2">
    <name type="scientific">Rhynchospora breviuscula</name>
    <dbReference type="NCBI Taxonomy" id="2022672"/>
    <lineage>
        <taxon>Eukaryota</taxon>
        <taxon>Viridiplantae</taxon>
        <taxon>Streptophyta</taxon>
        <taxon>Embryophyta</taxon>
        <taxon>Tracheophyta</taxon>
        <taxon>Spermatophyta</taxon>
        <taxon>Magnoliopsida</taxon>
        <taxon>Liliopsida</taxon>
        <taxon>Poales</taxon>
        <taxon>Cyperaceae</taxon>
        <taxon>Cyperoideae</taxon>
        <taxon>Rhynchosporeae</taxon>
        <taxon>Rhynchospora</taxon>
    </lineage>
</organism>
<accession>A0A9Q0C6L2</accession>
<dbReference type="InterPro" id="IPR039172">
    <property type="entry name" value="PTD"/>
</dbReference>
<protein>
    <submittedName>
        <fullName evidence="1">Uncharacterized protein</fullName>
    </submittedName>
</protein>
<evidence type="ECO:0000313" key="1">
    <source>
        <dbReference type="EMBL" id="KAJ1688209.1"/>
    </source>
</evidence>
<dbReference type="PANTHER" id="PTHR37394">
    <property type="entry name" value="PROTEIN PARTING DANCERS"/>
    <property type="match status" value="1"/>
</dbReference>
<dbReference type="PANTHER" id="PTHR37394:SF1">
    <property type="entry name" value="PROTEIN PARTING DANCERS"/>
    <property type="match status" value="1"/>
</dbReference>
<dbReference type="AlphaFoldDB" id="A0A9Q0C6L2"/>
<dbReference type="Gene3D" id="1.10.150.20">
    <property type="entry name" value="5' to 3' exonuclease, C-terminal subdomain"/>
    <property type="match status" value="1"/>
</dbReference>
<dbReference type="OrthoDB" id="1857825at2759"/>
<dbReference type="GO" id="GO:0000712">
    <property type="term" value="P:resolution of meiotic recombination intermediates"/>
    <property type="evidence" value="ECO:0007669"/>
    <property type="project" value="InterPro"/>
</dbReference>